<dbReference type="AlphaFoldDB" id="A0A9D4UZI8"/>
<evidence type="ECO:0000313" key="2">
    <source>
        <dbReference type="Proteomes" id="UP000886520"/>
    </source>
</evidence>
<reference evidence="1" key="1">
    <citation type="submission" date="2021-01" db="EMBL/GenBank/DDBJ databases">
        <title>Adiantum capillus-veneris genome.</title>
        <authorList>
            <person name="Fang Y."/>
            <person name="Liao Q."/>
        </authorList>
    </citation>
    <scope>NUCLEOTIDE SEQUENCE</scope>
    <source>
        <strain evidence="1">H3</strain>
        <tissue evidence="1">Leaf</tissue>
    </source>
</reference>
<accession>A0A9D4UZI8</accession>
<name>A0A9D4UZI8_ADICA</name>
<dbReference type="EMBL" id="JABFUD020000008">
    <property type="protein sequence ID" value="KAI5076888.1"/>
    <property type="molecule type" value="Genomic_DNA"/>
</dbReference>
<protein>
    <submittedName>
        <fullName evidence="1">Uncharacterized protein</fullName>
    </submittedName>
</protein>
<evidence type="ECO:0000313" key="1">
    <source>
        <dbReference type="EMBL" id="KAI5076888.1"/>
    </source>
</evidence>
<dbReference type="Proteomes" id="UP000886520">
    <property type="component" value="Chromosome 8"/>
</dbReference>
<gene>
    <name evidence="1" type="ORF">GOP47_0008953</name>
</gene>
<organism evidence="1 2">
    <name type="scientific">Adiantum capillus-veneris</name>
    <name type="common">Maidenhair fern</name>
    <dbReference type="NCBI Taxonomy" id="13818"/>
    <lineage>
        <taxon>Eukaryota</taxon>
        <taxon>Viridiplantae</taxon>
        <taxon>Streptophyta</taxon>
        <taxon>Embryophyta</taxon>
        <taxon>Tracheophyta</taxon>
        <taxon>Polypodiopsida</taxon>
        <taxon>Polypodiidae</taxon>
        <taxon>Polypodiales</taxon>
        <taxon>Pteridineae</taxon>
        <taxon>Pteridaceae</taxon>
        <taxon>Vittarioideae</taxon>
        <taxon>Adiantum</taxon>
    </lineage>
</organism>
<sequence>MLYLVVCPPFGTVVVSNGLHDGAAGCTFSWMINNLYVASRTSSKYAQVMWSRHVFGKLCLVGSCLVDTEGGWGAWPRDYICTRDYFTAEATTLSQLLMPVVVDAKDERASTHKSILHSYR</sequence>
<comment type="caution">
    <text evidence="1">The sequence shown here is derived from an EMBL/GenBank/DDBJ whole genome shotgun (WGS) entry which is preliminary data.</text>
</comment>
<keyword evidence="2" id="KW-1185">Reference proteome</keyword>
<proteinExistence type="predicted"/>